<gene>
    <name evidence="3" type="ORF">PSECIP111854_03740</name>
    <name evidence="2" type="ORF">PSECIP111951_02635</name>
</gene>
<comment type="caution">
    <text evidence="3">The sequence shown here is derived from an EMBL/GenBank/DDBJ whole genome shotgun (WGS) entry which is preliminary data.</text>
</comment>
<organism evidence="3 4">
    <name type="scientific">Pseudoalteromonas holothuriae</name>
    <dbReference type="NCBI Taxonomy" id="2963714"/>
    <lineage>
        <taxon>Bacteria</taxon>
        <taxon>Pseudomonadati</taxon>
        <taxon>Pseudomonadota</taxon>
        <taxon>Gammaproteobacteria</taxon>
        <taxon>Alteromonadales</taxon>
        <taxon>Pseudoalteromonadaceae</taxon>
        <taxon>Pseudoalteromonas</taxon>
    </lineage>
</organism>
<reference evidence="3 5" key="1">
    <citation type="submission" date="2022-07" db="EMBL/GenBank/DDBJ databases">
        <authorList>
            <person name="Criscuolo A."/>
        </authorList>
    </citation>
    <scope>NUCLEOTIDE SEQUENCE</scope>
    <source>
        <strain evidence="5">CIP 111951</strain>
        <strain evidence="3">CIP111854</strain>
        <strain evidence="2">CIP111951</strain>
    </source>
</reference>
<evidence type="ECO:0000259" key="1">
    <source>
        <dbReference type="PROSITE" id="PS51186"/>
    </source>
</evidence>
<dbReference type="CDD" id="cd04301">
    <property type="entry name" value="NAT_SF"/>
    <property type="match status" value="1"/>
</dbReference>
<dbReference type="Pfam" id="PF13302">
    <property type="entry name" value="Acetyltransf_3"/>
    <property type="match status" value="1"/>
</dbReference>
<dbReference type="EMBL" id="CAMAPC010000022">
    <property type="protein sequence ID" value="CAH9065719.1"/>
    <property type="molecule type" value="Genomic_DNA"/>
</dbReference>
<evidence type="ECO:0000313" key="3">
    <source>
        <dbReference type="EMBL" id="CAH9065719.1"/>
    </source>
</evidence>
<dbReference type="PANTHER" id="PTHR43792:SF1">
    <property type="entry name" value="N-ACETYLTRANSFERASE DOMAIN-CONTAINING PROTEIN"/>
    <property type="match status" value="1"/>
</dbReference>
<evidence type="ECO:0000313" key="4">
    <source>
        <dbReference type="Proteomes" id="UP001152467"/>
    </source>
</evidence>
<proteinExistence type="predicted"/>
<evidence type="ECO:0000313" key="5">
    <source>
        <dbReference type="Proteomes" id="UP001152485"/>
    </source>
</evidence>
<dbReference type="PROSITE" id="PS51186">
    <property type="entry name" value="GNAT"/>
    <property type="match status" value="1"/>
</dbReference>
<dbReference type="InterPro" id="IPR051531">
    <property type="entry name" value="N-acetyltransferase"/>
</dbReference>
<dbReference type="PANTHER" id="PTHR43792">
    <property type="entry name" value="GNAT FAMILY, PUTATIVE (AFU_ORTHOLOGUE AFUA_3G00765)-RELATED-RELATED"/>
    <property type="match status" value="1"/>
</dbReference>
<dbReference type="InterPro" id="IPR000182">
    <property type="entry name" value="GNAT_dom"/>
</dbReference>
<dbReference type="AlphaFoldDB" id="A0A9W4W799"/>
<dbReference type="GO" id="GO:0016747">
    <property type="term" value="F:acyltransferase activity, transferring groups other than amino-acyl groups"/>
    <property type="evidence" value="ECO:0007669"/>
    <property type="project" value="InterPro"/>
</dbReference>
<dbReference type="Proteomes" id="UP001152467">
    <property type="component" value="Unassembled WGS sequence"/>
</dbReference>
<accession>A0A9W4W799</accession>
<feature type="domain" description="N-acetyltransferase" evidence="1">
    <location>
        <begin position="30"/>
        <end position="168"/>
    </location>
</feature>
<evidence type="ECO:0000313" key="2">
    <source>
        <dbReference type="EMBL" id="CAH9062154.1"/>
    </source>
</evidence>
<dbReference type="RefSeq" id="WP_261593897.1">
    <property type="nucleotide sequence ID" value="NZ_CAMAPC010000022.1"/>
</dbReference>
<dbReference type="InterPro" id="IPR016181">
    <property type="entry name" value="Acyl_CoA_acyltransferase"/>
</dbReference>
<dbReference type="EMBL" id="CAMAPD010000012">
    <property type="protein sequence ID" value="CAH9062154.1"/>
    <property type="molecule type" value="Genomic_DNA"/>
</dbReference>
<dbReference type="Proteomes" id="UP001152485">
    <property type="component" value="Unassembled WGS sequence"/>
</dbReference>
<sequence>MIPTLFESNRLTFRSAETYFNNMPKQIISYVGLLLTDNVLKTLPQNWQAASQTGSEEKWLVEQLNASLLITIECKKSLDIIGFIFIHPDNKNAQIGYLLGEPYWHKGYGSEALEALVQYYQKSGVIKVLHAGVSAEHFASIKLLEKVGFTRVEADCNNSNNVMYMLTISK</sequence>
<name>A0A9W4W799_9GAMM</name>
<dbReference type="Gene3D" id="3.40.630.30">
    <property type="match status" value="1"/>
</dbReference>
<dbReference type="SUPFAM" id="SSF55729">
    <property type="entry name" value="Acyl-CoA N-acyltransferases (Nat)"/>
    <property type="match status" value="1"/>
</dbReference>
<protein>
    <recommendedName>
        <fullName evidence="1">N-acetyltransferase domain-containing protein</fullName>
    </recommendedName>
</protein>
<keyword evidence="4" id="KW-1185">Reference proteome</keyword>